<dbReference type="SMART" id="SM00906">
    <property type="entry name" value="Fungal_trans"/>
    <property type="match status" value="1"/>
</dbReference>
<evidence type="ECO:0000313" key="8">
    <source>
        <dbReference type="EMBL" id="CAI6085710.1"/>
    </source>
</evidence>
<dbReference type="PANTHER" id="PTHR47338">
    <property type="entry name" value="ZN(II)2CYS6 TRANSCRIPTION FACTOR (EUROFUNG)-RELATED"/>
    <property type="match status" value="1"/>
</dbReference>
<keyword evidence="5" id="KW-0539">Nucleus</keyword>
<dbReference type="Proteomes" id="UP001160390">
    <property type="component" value="Unassembled WGS sequence"/>
</dbReference>
<comment type="caution">
    <text evidence="8">The sequence shown here is derived from an EMBL/GenBank/DDBJ whole genome shotgun (WGS) entry which is preliminary data.</text>
</comment>
<gene>
    <name evidence="8" type="ORF">CCHLO57077_00019082</name>
</gene>
<sequence length="584" mass="64236">MQSRSEQACTACKKLKRRCDKNLPECSLCQRTGRECEYGITGPPQPTANDWVFMQTRLAELESRLVGSPSVFQQSMSPVPVPASTSSSTMCDAADSHSPEHTSVTSSSRSAGFTPVDSRTEDPDPQPGAHFPASLFLDVDYYVWSRARLPPPRGAIPTPVLALLSQGSIVLDVSQDYFATVHTWLPIVSKKRMDMGLPVQNAGPDLAMLFLGMKLITVRANDVAGGELYSMAKDFIARLESNGAVSLLCLQAMVLIALYEYSHAIYPAAWMTIGSCARYADILGFTTGDYSVLGQATTWTEAEERRRVWWSIYILDKLVSAGSRRRCLISDLQPDARLPVDDEAWDCGDVTKALGHAASSPYQIEQSGFARLCQASMYLDRAISCARESQSMNSSRIAEVMTLAHELTGFVAALDSQSTALEPEDSFAFLAPRCITRSALFVALDRFTCPEKVAAEPGYLHSSVAKTQSEHDLQRQSMYVIQLASEQLHTLGMDISDMIKNDKDTAQPFLLGRVSPFVMDSVYASAATFHWLLGETGKEVYRTAATDLDAFLDTLSSRWRLGSAYRDVLTLYDVSARVEANTVF</sequence>
<reference evidence="8" key="1">
    <citation type="submission" date="2023-01" db="EMBL/GenBank/DDBJ databases">
        <authorList>
            <person name="Piombo E."/>
        </authorList>
    </citation>
    <scope>NUCLEOTIDE SEQUENCE</scope>
</reference>
<evidence type="ECO:0000256" key="6">
    <source>
        <dbReference type="SAM" id="MobiDB-lite"/>
    </source>
</evidence>
<dbReference type="PANTHER" id="PTHR47338:SF20">
    <property type="entry name" value="ZN(II)2CYS6 TRANSCRIPTION FACTOR (EUROFUNG)"/>
    <property type="match status" value="1"/>
</dbReference>
<dbReference type="Pfam" id="PF00172">
    <property type="entry name" value="Zn_clus"/>
    <property type="match status" value="1"/>
</dbReference>
<dbReference type="PROSITE" id="PS00463">
    <property type="entry name" value="ZN2_CY6_FUNGAL_1"/>
    <property type="match status" value="1"/>
</dbReference>
<keyword evidence="9" id="KW-1185">Reference proteome</keyword>
<evidence type="ECO:0000256" key="5">
    <source>
        <dbReference type="ARBA" id="ARBA00023242"/>
    </source>
</evidence>
<name>A0AA35Q068_9HYPO</name>
<keyword evidence="2" id="KW-0479">Metal-binding</keyword>
<organism evidence="8 9">
    <name type="scientific">Clonostachys chloroleuca</name>
    <dbReference type="NCBI Taxonomy" id="1926264"/>
    <lineage>
        <taxon>Eukaryota</taxon>
        <taxon>Fungi</taxon>
        <taxon>Dikarya</taxon>
        <taxon>Ascomycota</taxon>
        <taxon>Pezizomycotina</taxon>
        <taxon>Sordariomycetes</taxon>
        <taxon>Hypocreomycetidae</taxon>
        <taxon>Hypocreales</taxon>
        <taxon>Bionectriaceae</taxon>
        <taxon>Clonostachys</taxon>
    </lineage>
</organism>
<protein>
    <recommendedName>
        <fullName evidence="7">Zn(2)-C6 fungal-type domain-containing protein</fullName>
    </recommendedName>
</protein>
<dbReference type="InterPro" id="IPR036864">
    <property type="entry name" value="Zn2-C6_fun-type_DNA-bd_sf"/>
</dbReference>
<dbReference type="CDD" id="cd12148">
    <property type="entry name" value="fungal_TF_MHR"/>
    <property type="match status" value="1"/>
</dbReference>
<comment type="subcellular location">
    <subcellularLocation>
        <location evidence="1">Nucleus</location>
    </subcellularLocation>
</comment>
<dbReference type="GO" id="GO:0003677">
    <property type="term" value="F:DNA binding"/>
    <property type="evidence" value="ECO:0007669"/>
    <property type="project" value="InterPro"/>
</dbReference>
<dbReference type="InterPro" id="IPR001138">
    <property type="entry name" value="Zn2Cys6_DnaBD"/>
</dbReference>
<dbReference type="PROSITE" id="PS50048">
    <property type="entry name" value="ZN2_CY6_FUNGAL_2"/>
    <property type="match status" value="1"/>
</dbReference>
<evidence type="ECO:0000256" key="1">
    <source>
        <dbReference type="ARBA" id="ARBA00004123"/>
    </source>
</evidence>
<evidence type="ECO:0000256" key="2">
    <source>
        <dbReference type="ARBA" id="ARBA00022723"/>
    </source>
</evidence>
<dbReference type="SMART" id="SM00066">
    <property type="entry name" value="GAL4"/>
    <property type="match status" value="1"/>
</dbReference>
<dbReference type="InterPro" id="IPR050815">
    <property type="entry name" value="TF_fung"/>
</dbReference>
<evidence type="ECO:0000256" key="3">
    <source>
        <dbReference type="ARBA" id="ARBA00023015"/>
    </source>
</evidence>
<accession>A0AA35Q068</accession>
<dbReference type="EMBL" id="CABFNP030000769">
    <property type="protein sequence ID" value="CAI6085710.1"/>
    <property type="molecule type" value="Genomic_DNA"/>
</dbReference>
<feature type="compositionally biased region" description="Polar residues" evidence="6">
    <location>
        <begin position="101"/>
        <end position="111"/>
    </location>
</feature>
<dbReference type="GO" id="GO:0008270">
    <property type="term" value="F:zinc ion binding"/>
    <property type="evidence" value="ECO:0007669"/>
    <property type="project" value="InterPro"/>
</dbReference>
<keyword evidence="3" id="KW-0805">Transcription regulation</keyword>
<dbReference type="AlphaFoldDB" id="A0AA35Q068"/>
<evidence type="ECO:0000256" key="4">
    <source>
        <dbReference type="ARBA" id="ARBA00023163"/>
    </source>
</evidence>
<feature type="compositionally biased region" description="Low complexity" evidence="6">
    <location>
        <begin position="75"/>
        <end position="90"/>
    </location>
</feature>
<dbReference type="GO" id="GO:0005634">
    <property type="term" value="C:nucleus"/>
    <property type="evidence" value="ECO:0007669"/>
    <property type="project" value="UniProtKB-SubCell"/>
</dbReference>
<keyword evidence="4" id="KW-0804">Transcription</keyword>
<dbReference type="SUPFAM" id="SSF57701">
    <property type="entry name" value="Zn2/Cys6 DNA-binding domain"/>
    <property type="match status" value="1"/>
</dbReference>
<feature type="region of interest" description="Disordered" evidence="6">
    <location>
        <begin position="72"/>
        <end position="129"/>
    </location>
</feature>
<feature type="domain" description="Zn(2)-C6 fungal-type" evidence="7">
    <location>
        <begin position="8"/>
        <end position="38"/>
    </location>
</feature>
<dbReference type="InterPro" id="IPR007219">
    <property type="entry name" value="XnlR_reg_dom"/>
</dbReference>
<dbReference type="Pfam" id="PF04082">
    <property type="entry name" value="Fungal_trans"/>
    <property type="match status" value="1"/>
</dbReference>
<dbReference type="GO" id="GO:0000981">
    <property type="term" value="F:DNA-binding transcription factor activity, RNA polymerase II-specific"/>
    <property type="evidence" value="ECO:0007669"/>
    <property type="project" value="InterPro"/>
</dbReference>
<dbReference type="CDD" id="cd00067">
    <property type="entry name" value="GAL4"/>
    <property type="match status" value="1"/>
</dbReference>
<evidence type="ECO:0000259" key="7">
    <source>
        <dbReference type="PROSITE" id="PS50048"/>
    </source>
</evidence>
<dbReference type="Gene3D" id="4.10.240.10">
    <property type="entry name" value="Zn(2)-C6 fungal-type DNA-binding domain"/>
    <property type="match status" value="1"/>
</dbReference>
<evidence type="ECO:0000313" key="9">
    <source>
        <dbReference type="Proteomes" id="UP001160390"/>
    </source>
</evidence>
<proteinExistence type="predicted"/>
<dbReference type="GO" id="GO:0006351">
    <property type="term" value="P:DNA-templated transcription"/>
    <property type="evidence" value="ECO:0007669"/>
    <property type="project" value="InterPro"/>
</dbReference>